<accession>A0A944QV93</accession>
<feature type="binding site" evidence="9">
    <location>
        <position position="49"/>
    </location>
    <ligand>
        <name>Fe cation</name>
        <dbReference type="ChEBI" id="CHEBI:24875"/>
        <label>2</label>
    </ligand>
</feature>
<dbReference type="GO" id="GO:0008199">
    <property type="term" value="F:ferric iron binding"/>
    <property type="evidence" value="ECO:0007669"/>
    <property type="project" value="InterPro"/>
</dbReference>
<dbReference type="AlphaFoldDB" id="A0A944QV93"/>
<evidence type="ECO:0000256" key="9">
    <source>
        <dbReference type="PIRSR" id="PIRSR002560-1"/>
    </source>
</evidence>
<feature type="binding site" evidence="9">
    <location>
        <position position="48"/>
    </location>
    <ligand>
        <name>Fe cation</name>
        <dbReference type="ChEBI" id="CHEBI:24875"/>
        <label>3</label>
    </ligand>
</feature>
<feature type="domain" description="Ferritin-like diiron" evidence="10">
    <location>
        <begin position="1"/>
        <end position="143"/>
    </location>
</feature>
<comment type="catalytic activity">
    <reaction evidence="8">
        <text>4 Fe(2+) + O2 + 4 H(+) = 4 Fe(3+) + 2 H2O</text>
        <dbReference type="Rhea" id="RHEA:11148"/>
        <dbReference type="ChEBI" id="CHEBI:15377"/>
        <dbReference type="ChEBI" id="CHEBI:15378"/>
        <dbReference type="ChEBI" id="CHEBI:15379"/>
        <dbReference type="ChEBI" id="CHEBI:29033"/>
        <dbReference type="ChEBI" id="CHEBI:29034"/>
        <dbReference type="EC" id="1.16.3.1"/>
    </reaction>
</comment>
<sequence length="163" mass="18712">MYEKSIELLNQAVADELTAVHQYMYFHFHCDDQGIELLSALFKRTAIEEMMHIERLADRILFLKGDVVLQAAEKVEPIHDVKAMLEWADNSEQSAIKMYNGFALECASHADSATKKLFEDLVMDEERHFGQFDSESDNVKRFGESYLAQQAMERSKASVSPQE</sequence>
<dbReference type="EC" id="1.16.3.1" evidence="8"/>
<name>A0A944QV93_9GAMM</name>
<keyword evidence="3 8" id="KW-0409">Iron storage</keyword>
<dbReference type="GO" id="GO:0006879">
    <property type="term" value="P:intracellular iron ion homeostasis"/>
    <property type="evidence" value="ECO:0007669"/>
    <property type="project" value="UniProtKB-KW"/>
</dbReference>
<feature type="binding site" evidence="9">
    <location>
        <position position="125"/>
    </location>
    <ligand>
        <name>Fe cation</name>
        <dbReference type="ChEBI" id="CHEBI:24875"/>
        <label>1</label>
    </ligand>
</feature>
<feature type="binding site" description="axial binding residue" evidence="9">
    <location>
        <position position="50"/>
    </location>
    <ligand>
        <name>heme b</name>
        <dbReference type="ChEBI" id="CHEBI:60344"/>
        <note>ligand shared between dimeric partners</note>
    </ligand>
    <ligandPart>
        <name>Fe</name>
        <dbReference type="ChEBI" id="CHEBI:18248"/>
    </ligandPart>
</feature>
<comment type="similarity">
    <text evidence="2 8">Belongs to the bacterioferritin family.</text>
</comment>
<dbReference type="GO" id="GO:0005829">
    <property type="term" value="C:cytosol"/>
    <property type="evidence" value="ECO:0007669"/>
    <property type="project" value="TreeGrafter"/>
</dbReference>
<proteinExistence type="inferred from homology"/>
<dbReference type="InterPro" id="IPR008331">
    <property type="entry name" value="Ferritin_DPS_dom"/>
</dbReference>
<dbReference type="PIRSF" id="PIRSF002560">
    <property type="entry name" value="Bacterioferritin"/>
    <property type="match status" value="1"/>
</dbReference>
<dbReference type="InterPro" id="IPR012347">
    <property type="entry name" value="Ferritin-like"/>
</dbReference>
<evidence type="ECO:0000256" key="3">
    <source>
        <dbReference type="ARBA" id="ARBA00022434"/>
    </source>
</evidence>
<dbReference type="PANTHER" id="PTHR30295:SF0">
    <property type="entry name" value="BACTERIOFERRITIN"/>
    <property type="match status" value="1"/>
</dbReference>
<dbReference type="InterPro" id="IPR009078">
    <property type="entry name" value="Ferritin-like_SF"/>
</dbReference>
<dbReference type="GO" id="GO:0004322">
    <property type="term" value="F:ferroxidase activity"/>
    <property type="evidence" value="ECO:0007669"/>
    <property type="project" value="UniProtKB-EC"/>
</dbReference>
<reference evidence="11 12" key="1">
    <citation type="submission" date="2021-05" db="EMBL/GenBank/DDBJ databases">
        <title>Genetic and Functional Diversity in Clade A Lucinid endosymbionts from the Bahamas.</title>
        <authorList>
            <person name="Giani N.M."/>
            <person name="Engel A.S."/>
            <person name="Campbell B.J."/>
        </authorList>
    </citation>
    <scope>NUCLEOTIDE SEQUENCE [LARGE SCALE GENOMIC DNA]</scope>
    <source>
        <strain evidence="11">LUC16012Gg_MoonRockCtena</strain>
    </source>
</reference>
<dbReference type="InterPro" id="IPR002024">
    <property type="entry name" value="Bacterioferritin"/>
</dbReference>
<dbReference type="Pfam" id="PF00210">
    <property type="entry name" value="Ferritin"/>
    <property type="match status" value="1"/>
</dbReference>
<evidence type="ECO:0000256" key="4">
    <source>
        <dbReference type="ARBA" id="ARBA00022617"/>
    </source>
</evidence>
<evidence type="ECO:0000313" key="11">
    <source>
        <dbReference type="EMBL" id="MBT2989221.1"/>
    </source>
</evidence>
<feature type="binding site" evidence="9">
    <location>
        <position position="92"/>
    </location>
    <ligand>
        <name>Fe cation</name>
        <dbReference type="ChEBI" id="CHEBI:24875"/>
        <label>2</label>
    </ligand>
</feature>
<comment type="function">
    <text evidence="8">Iron-storage protein, whose ferroxidase center binds Fe(2+), oxidizes it using dioxygen to Fe(3+), and participates in the subsequent Fe(3+) oxide mineral core formation within the central cavity of the BFR protein shell.</text>
</comment>
<evidence type="ECO:0000259" key="10">
    <source>
        <dbReference type="PROSITE" id="PS50905"/>
    </source>
</evidence>
<organism evidence="11 12">
    <name type="scientific">Candidatus Thiodiazotropha taylori</name>
    <dbReference type="NCBI Taxonomy" id="2792791"/>
    <lineage>
        <taxon>Bacteria</taxon>
        <taxon>Pseudomonadati</taxon>
        <taxon>Pseudomonadota</taxon>
        <taxon>Gammaproteobacteria</taxon>
        <taxon>Chromatiales</taxon>
        <taxon>Sedimenticolaceae</taxon>
        <taxon>Candidatus Thiodiazotropha</taxon>
    </lineage>
</organism>
<dbReference type="PROSITE" id="PS50905">
    <property type="entry name" value="FERRITIN_LIKE"/>
    <property type="match status" value="1"/>
</dbReference>
<dbReference type="SUPFAM" id="SSF47240">
    <property type="entry name" value="Ferritin-like"/>
    <property type="match status" value="1"/>
</dbReference>
<feature type="binding site" evidence="9">
    <location>
        <position position="128"/>
    </location>
    <ligand>
        <name>Fe cation</name>
        <dbReference type="ChEBI" id="CHEBI:24875"/>
        <label>2</label>
    </ligand>
</feature>
<keyword evidence="6 8" id="KW-0408">Iron</keyword>
<feature type="binding site" evidence="9">
    <location>
        <position position="16"/>
    </location>
    <ligand>
        <name>Fe cation</name>
        <dbReference type="ChEBI" id="CHEBI:24875"/>
        <label>1</label>
    </ligand>
</feature>
<comment type="caution">
    <text evidence="11">The sequence shown here is derived from an EMBL/GenBank/DDBJ whole genome shotgun (WGS) entry which is preliminary data.</text>
</comment>
<dbReference type="Gene3D" id="1.20.1260.10">
    <property type="match status" value="1"/>
</dbReference>
<evidence type="ECO:0000313" key="12">
    <source>
        <dbReference type="Proteomes" id="UP000770889"/>
    </source>
</evidence>
<keyword evidence="4" id="KW-0349">Heme</keyword>
<protein>
    <recommendedName>
        <fullName evidence="8">Bacterioferritin</fullName>
        <ecNumber evidence="8">1.16.3.1</ecNumber>
    </recommendedName>
</protein>
<dbReference type="PANTHER" id="PTHR30295">
    <property type="entry name" value="BACTERIOFERRITIN"/>
    <property type="match status" value="1"/>
</dbReference>
<evidence type="ECO:0000256" key="2">
    <source>
        <dbReference type="ARBA" id="ARBA00008093"/>
    </source>
</evidence>
<feature type="binding site" evidence="9">
    <location>
        <position position="125"/>
    </location>
    <ligand>
        <name>Fe cation</name>
        <dbReference type="ChEBI" id="CHEBI:24875"/>
        <label>2</label>
    </ligand>
</feature>
<dbReference type="InterPro" id="IPR009040">
    <property type="entry name" value="Ferritin-like_diiron"/>
</dbReference>
<evidence type="ECO:0000256" key="1">
    <source>
        <dbReference type="ARBA" id="ARBA00001970"/>
    </source>
</evidence>
<dbReference type="Proteomes" id="UP000770889">
    <property type="component" value="Unassembled WGS sequence"/>
</dbReference>
<feature type="binding site" evidence="9">
    <location>
        <position position="52"/>
    </location>
    <ligand>
        <name>Fe cation</name>
        <dbReference type="ChEBI" id="CHEBI:24875"/>
        <label>1</label>
    </ligand>
</feature>
<evidence type="ECO:0000256" key="6">
    <source>
        <dbReference type="ARBA" id="ARBA00023004"/>
    </source>
</evidence>
<keyword evidence="5 8" id="KW-0479">Metal-binding</keyword>
<comment type="catalytic activity">
    <reaction evidence="7">
        <text>Fe(2+)(in) = Fe(2+)(out)</text>
        <dbReference type="Rhea" id="RHEA:28486"/>
        <dbReference type="ChEBI" id="CHEBI:29033"/>
    </reaction>
</comment>
<evidence type="ECO:0000256" key="5">
    <source>
        <dbReference type="ARBA" id="ARBA00022723"/>
    </source>
</evidence>
<evidence type="ECO:0000256" key="8">
    <source>
        <dbReference type="PIRNR" id="PIRNR002560"/>
    </source>
</evidence>
<dbReference type="PRINTS" id="PR00601">
    <property type="entry name" value="BACFERRITIN"/>
</dbReference>
<feature type="binding site" evidence="9">
    <location>
        <position position="49"/>
    </location>
    <ligand>
        <name>Fe cation</name>
        <dbReference type="ChEBI" id="CHEBI:24875"/>
        <label>1</label>
    </ligand>
</feature>
<comment type="cofactor">
    <cofactor evidence="1">
        <name>heme b</name>
        <dbReference type="ChEBI" id="CHEBI:60344"/>
    </cofactor>
</comment>
<dbReference type="GO" id="GO:0020037">
    <property type="term" value="F:heme binding"/>
    <property type="evidence" value="ECO:0007669"/>
    <property type="project" value="TreeGrafter"/>
</dbReference>
<dbReference type="GO" id="GO:0006826">
    <property type="term" value="P:iron ion transport"/>
    <property type="evidence" value="ECO:0007669"/>
    <property type="project" value="InterPro"/>
</dbReference>
<dbReference type="EMBL" id="JAHHGM010000007">
    <property type="protein sequence ID" value="MBT2989221.1"/>
    <property type="molecule type" value="Genomic_DNA"/>
</dbReference>
<evidence type="ECO:0000256" key="7">
    <source>
        <dbReference type="ARBA" id="ARBA00036243"/>
    </source>
</evidence>
<gene>
    <name evidence="11" type="ORF">KME65_09675</name>
</gene>